<dbReference type="GO" id="GO:0016020">
    <property type="term" value="C:membrane"/>
    <property type="evidence" value="ECO:0007669"/>
    <property type="project" value="UniProtKB-SubCell"/>
</dbReference>
<feature type="transmembrane region" description="Helical" evidence="5">
    <location>
        <begin position="288"/>
        <end position="305"/>
    </location>
</feature>
<sequence>MTEATYHLGETVATNMSDNQIFGTEDPVARAFQIAYLVIIVALSVVCGLLVIVLVWKKEYLQKPCHYLRCNLAVDDVLFTGLCVPTVIHNINQGYNSASFTLCRLEGAFTLGVLLSKTCTYLLMAMDVYYFVIHPLHYNDKVTTRRVVLAVTAARILTFAVAMTSIAVGGSGNVRDASDVLVCLPGNDSSPRNTVLAILIVVVPIAVFVVLAVGFLYYRVLQEARQQQDRDENRHLQLHETQAFRALAPHFTVVLVFVGTAIVSFIFARAAQAEGASVYLSAARRVALLLNLSLSYITDSVVYSLKKADFRRAMKEVIPIFNGQAQPHVAHYAVPTVDHGLPEVDV</sequence>
<dbReference type="Pfam" id="PF00001">
    <property type="entry name" value="7tm_1"/>
    <property type="match status" value="1"/>
</dbReference>
<keyword evidence="3 5" id="KW-1133">Transmembrane helix</keyword>
<feature type="domain" description="G-protein coupled receptors family 1 profile" evidence="6">
    <location>
        <begin position="47"/>
        <end position="303"/>
    </location>
</feature>
<evidence type="ECO:0000313" key="8">
    <source>
        <dbReference type="Proteomes" id="UP000838412"/>
    </source>
</evidence>
<evidence type="ECO:0000256" key="1">
    <source>
        <dbReference type="ARBA" id="ARBA00004370"/>
    </source>
</evidence>
<feature type="transmembrane region" description="Helical" evidence="5">
    <location>
        <begin position="153"/>
        <end position="174"/>
    </location>
</feature>
<proteinExistence type="predicted"/>
<keyword evidence="2 5" id="KW-0812">Transmembrane</keyword>
<feature type="transmembrane region" description="Helical" evidence="5">
    <location>
        <begin position="34"/>
        <end position="56"/>
    </location>
</feature>
<dbReference type="AlphaFoldDB" id="A0A8K0EF96"/>
<name>A0A8K0EF96_BRALA</name>
<keyword evidence="8" id="KW-1185">Reference proteome</keyword>
<feature type="transmembrane region" description="Helical" evidence="5">
    <location>
        <begin position="194"/>
        <end position="218"/>
    </location>
</feature>
<dbReference type="OrthoDB" id="9975554at2759"/>
<comment type="subcellular location">
    <subcellularLocation>
        <location evidence="1">Membrane</location>
    </subcellularLocation>
</comment>
<reference evidence="7" key="1">
    <citation type="submission" date="2022-01" db="EMBL/GenBank/DDBJ databases">
        <authorList>
            <person name="Braso-Vives M."/>
        </authorList>
    </citation>
    <scope>NUCLEOTIDE SEQUENCE</scope>
</reference>
<dbReference type="InterPro" id="IPR052921">
    <property type="entry name" value="GPCR1_Superfamily_Member"/>
</dbReference>
<dbReference type="SUPFAM" id="SSF81321">
    <property type="entry name" value="Family A G protein-coupled receptor-like"/>
    <property type="match status" value="1"/>
</dbReference>
<gene>
    <name evidence="7" type="primary">OR6C76</name>
    <name evidence="7" type="ORF">BLAG_LOCUS11432</name>
</gene>
<evidence type="ECO:0000256" key="4">
    <source>
        <dbReference type="ARBA" id="ARBA00023136"/>
    </source>
</evidence>
<evidence type="ECO:0000256" key="5">
    <source>
        <dbReference type="SAM" id="Phobius"/>
    </source>
</evidence>
<dbReference type="PANTHER" id="PTHR26451">
    <property type="entry name" value="G_PROTEIN_RECEP_F1_2 DOMAIN-CONTAINING PROTEIN"/>
    <property type="match status" value="1"/>
</dbReference>
<organism evidence="7 8">
    <name type="scientific">Branchiostoma lanceolatum</name>
    <name type="common">Common lancelet</name>
    <name type="synonym">Amphioxus lanceolatum</name>
    <dbReference type="NCBI Taxonomy" id="7740"/>
    <lineage>
        <taxon>Eukaryota</taxon>
        <taxon>Metazoa</taxon>
        <taxon>Chordata</taxon>
        <taxon>Cephalochordata</taxon>
        <taxon>Leptocardii</taxon>
        <taxon>Amphioxiformes</taxon>
        <taxon>Branchiostomatidae</taxon>
        <taxon>Branchiostoma</taxon>
    </lineage>
</organism>
<keyword evidence="4 5" id="KW-0472">Membrane</keyword>
<dbReference type="Proteomes" id="UP000838412">
    <property type="component" value="Chromosome 18"/>
</dbReference>
<evidence type="ECO:0000313" key="7">
    <source>
        <dbReference type="EMBL" id="CAH1250858.1"/>
    </source>
</evidence>
<dbReference type="Gene3D" id="1.20.1070.10">
    <property type="entry name" value="Rhodopsin 7-helix transmembrane proteins"/>
    <property type="match status" value="1"/>
</dbReference>
<dbReference type="GO" id="GO:0004930">
    <property type="term" value="F:G protein-coupled receptor activity"/>
    <property type="evidence" value="ECO:0007669"/>
    <property type="project" value="InterPro"/>
</dbReference>
<evidence type="ECO:0000256" key="3">
    <source>
        <dbReference type="ARBA" id="ARBA00022989"/>
    </source>
</evidence>
<feature type="transmembrane region" description="Helical" evidence="5">
    <location>
        <begin position="247"/>
        <end position="268"/>
    </location>
</feature>
<accession>A0A8K0EF96</accession>
<protein>
    <submittedName>
        <fullName evidence="7">OR6C76 protein</fullName>
    </submittedName>
</protein>
<dbReference type="EMBL" id="OV696703">
    <property type="protein sequence ID" value="CAH1250858.1"/>
    <property type="molecule type" value="Genomic_DNA"/>
</dbReference>
<dbReference type="SMART" id="SM01381">
    <property type="entry name" value="7TM_GPCR_Srsx"/>
    <property type="match status" value="1"/>
</dbReference>
<dbReference type="InterPro" id="IPR000276">
    <property type="entry name" value="GPCR_Rhodpsn"/>
</dbReference>
<dbReference type="CDD" id="cd00637">
    <property type="entry name" value="7tm_classA_rhodopsin-like"/>
    <property type="match status" value="1"/>
</dbReference>
<evidence type="ECO:0000259" key="6">
    <source>
        <dbReference type="PROSITE" id="PS50262"/>
    </source>
</evidence>
<evidence type="ECO:0000256" key="2">
    <source>
        <dbReference type="ARBA" id="ARBA00022692"/>
    </source>
</evidence>
<dbReference type="PROSITE" id="PS50262">
    <property type="entry name" value="G_PROTEIN_RECEP_F1_2"/>
    <property type="match status" value="1"/>
</dbReference>
<dbReference type="InterPro" id="IPR017452">
    <property type="entry name" value="GPCR_Rhodpsn_7TM"/>
</dbReference>
<dbReference type="PANTHER" id="PTHR26451:SF897">
    <property type="entry name" value="TRACE AMINE-ASSOCIATED RECEPTOR 5-LIKE"/>
    <property type="match status" value="1"/>
</dbReference>